<evidence type="ECO:0000313" key="2">
    <source>
        <dbReference type="Proteomes" id="UP000606653"/>
    </source>
</evidence>
<dbReference type="RefSeq" id="WP_018976984.1">
    <property type="nucleotide sequence ID" value="NZ_BMLN01000002.1"/>
</dbReference>
<proteinExistence type="predicted"/>
<sequence>MNTPIANAEFAHFVDILSDMVCQYIEANPETLSSEDADDRAA</sequence>
<gene>
    <name evidence="1" type="ORF">GCM10010969_10320</name>
</gene>
<protein>
    <submittedName>
        <fullName evidence="1">Uncharacterized protein</fullName>
    </submittedName>
</protein>
<evidence type="ECO:0000313" key="1">
    <source>
        <dbReference type="EMBL" id="GGN95019.1"/>
    </source>
</evidence>
<dbReference type="Proteomes" id="UP000606653">
    <property type="component" value="Unassembled WGS sequence"/>
</dbReference>
<dbReference type="EMBL" id="BMLN01000002">
    <property type="protein sequence ID" value="GGN95019.1"/>
    <property type="molecule type" value="Genomic_DNA"/>
</dbReference>
<comment type="caution">
    <text evidence="1">The sequence shown here is derived from an EMBL/GenBank/DDBJ whole genome shotgun (WGS) entry which is preliminary data.</text>
</comment>
<organism evidence="1 2">
    <name type="scientific">Saccharibacillus kuerlensis</name>
    <dbReference type="NCBI Taxonomy" id="459527"/>
    <lineage>
        <taxon>Bacteria</taxon>
        <taxon>Bacillati</taxon>
        <taxon>Bacillota</taxon>
        <taxon>Bacilli</taxon>
        <taxon>Bacillales</taxon>
        <taxon>Paenibacillaceae</taxon>
        <taxon>Saccharibacillus</taxon>
    </lineage>
</organism>
<accession>A0ABQ2KWJ0</accession>
<name>A0ABQ2KWJ0_9BACL</name>
<reference evidence="2" key="1">
    <citation type="journal article" date="2019" name="Int. J. Syst. Evol. Microbiol.">
        <title>The Global Catalogue of Microorganisms (GCM) 10K type strain sequencing project: providing services to taxonomists for standard genome sequencing and annotation.</title>
        <authorList>
            <consortium name="The Broad Institute Genomics Platform"/>
            <consortium name="The Broad Institute Genome Sequencing Center for Infectious Disease"/>
            <person name="Wu L."/>
            <person name="Ma J."/>
        </authorList>
    </citation>
    <scope>NUCLEOTIDE SEQUENCE [LARGE SCALE GENOMIC DNA]</scope>
    <source>
        <strain evidence="2">CGMCC 1.6964</strain>
    </source>
</reference>
<keyword evidence="2" id="KW-1185">Reference proteome</keyword>